<dbReference type="InterPro" id="IPR043145">
    <property type="entry name" value="Znf_ZZ_sf"/>
</dbReference>
<dbReference type="InterPro" id="IPR002219">
    <property type="entry name" value="PKC_DAG/PE"/>
</dbReference>
<proteinExistence type="inferred from homology"/>
<name>A0A7S3XLE7_HETAK</name>
<keyword evidence="6" id="KW-0788">Thiol protease</keyword>
<evidence type="ECO:0000259" key="9">
    <source>
        <dbReference type="PROSITE" id="PS50081"/>
    </source>
</evidence>
<protein>
    <recommendedName>
        <fullName evidence="9">Phorbol-ester/DAG-type domain-containing protein</fullName>
    </recommendedName>
</protein>
<evidence type="ECO:0000256" key="7">
    <source>
        <dbReference type="ARBA" id="ARBA00022833"/>
    </source>
</evidence>
<keyword evidence="3" id="KW-0479">Metal-binding</keyword>
<dbReference type="GO" id="GO:0006508">
    <property type="term" value="P:proteolysis"/>
    <property type="evidence" value="ECO:0007669"/>
    <property type="project" value="UniProtKB-KW"/>
</dbReference>
<reference evidence="10" key="1">
    <citation type="submission" date="2021-01" db="EMBL/GenBank/DDBJ databases">
        <authorList>
            <person name="Corre E."/>
            <person name="Pelletier E."/>
            <person name="Niang G."/>
            <person name="Scheremetjew M."/>
            <person name="Finn R."/>
            <person name="Kale V."/>
            <person name="Holt S."/>
            <person name="Cochrane G."/>
            <person name="Meng A."/>
            <person name="Brown T."/>
            <person name="Cohen L."/>
        </authorList>
    </citation>
    <scope>NUCLEOTIDE SEQUENCE</scope>
    <source>
        <strain evidence="10">CCMP3107</strain>
    </source>
</reference>
<keyword evidence="5" id="KW-0378">Hydrolase</keyword>
<dbReference type="InterPro" id="IPR036440">
    <property type="entry name" value="Peptidase_C15-like_sf"/>
</dbReference>
<evidence type="ECO:0000313" key="10">
    <source>
        <dbReference type="EMBL" id="CAE0626330.1"/>
    </source>
</evidence>
<dbReference type="SUPFAM" id="SSF53182">
    <property type="entry name" value="Pyrrolidone carboxyl peptidase (pyroglutamate aminopeptidase)"/>
    <property type="match status" value="1"/>
</dbReference>
<keyword evidence="4" id="KW-0863">Zinc-finger</keyword>
<dbReference type="GO" id="GO:0008234">
    <property type="term" value="F:cysteine-type peptidase activity"/>
    <property type="evidence" value="ECO:0007669"/>
    <property type="project" value="UniProtKB-KW"/>
</dbReference>
<feature type="region of interest" description="Disordered" evidence="8">
    <location>
        <begin position="130"/>
        <end position="151"/>
    </location>
</feature>
<dbReference type="AlphaFoldDB" id="A0A7S3XLE7"/>
<evidence type="ECO:0000256" key="3">
    <source>
        <dbReference type="ARBA" id="ARBA00022723"/>
    </source>
</evidence>
<evidence type="ECO:0000256" key="2">
    <source>
        <dbReference type="ARBA" id="ARBA00022670"/>
    </source>
</evidence>
<dbReference type="Gene3D" id="3.30.60.90">
    <property type="match status" value="1"/>
</dbReference>
<dbReference type="Gene3D" id="3.40.630.20">
    <property type="entry name" value="Peptidase C15, pyroglutamyl peptidase I-like"/>
    <property type="match status" value="1"/>
</dbReference>
<evidence type="ECO:0000256" key="6">
    <source>
        <dbReference type="ARBA" id="ARBA00022807"/>
    </source>
</evidence>
<dbReference type="Pfam" id="PF01470">
    <property type="entry name" value="Peptidase_C15"/>
    <property type="match status" value="1"/>
</dbReference>
<dbReference type="PANTHER" id="PTHR23402:SF1">
    <property type="entry name" value="PYROGLUTAMYL-PEPTIDASE I"/>
    <property type="match status" value="1"/>
</dbReference>
<dbReference type="InterPro" id="IPR016125">
    <property type="entry name" value="Peptidase_C15-like"/>
</dbReference>
<evidence type="ECO:0000256" key="4">
    <source>
        <dbReference type="ARBA" id="ARBA00022771"/>
    </source>
</evidence>
<dbReference type="PANTHER" id="PTHR23402">
    <property type="entry name" value="PROTEASE FAMILY C15 PYROGLUTAMYL-PEPTIDASE I-RELATED"/>
    <property type="match status" value="1"/>
</dbReference>
<gene>
    <name evidence="10" type="ORF">HAKA00212_LOCUS5005</name>
</gene>
<feature type="domain" description="Phorbol-ester/DAG-type" evidence="9">
    <location>
        <begin position="270"/>
        <end position="321"/>
    </location>
</feature>
<evidence type="ECO:0000256" key="1">
    <source>
        <dbReference type="ARBA" id="ARBA00006641"/>
    </source>
</evidence>
<dbReference type="PROSITE" id="PS50081">
    <property type="entry name" value="ZF_DAG_PE_2"/>
    <property type="match status" value="1"/>
</dbReference>
<dbReference type="EMBL" id="HBIU01011413">
    <property type="protein sequence ID" value="CAE0626330.1"/>
    <property type="molecule type" value="Transcribed_RNA"/>
</dbReference>
<accession>A0A7S3XLE7</accession>
<comment type="similarity">
    <text evidence="1">Belongs to the peptidase C15 family.</text>
</comment>
<feature type="compositionally biased region" description="Basic and acidic residues" evidence="8">
    <location>
        <begin position="133"/>
        <end position="145"/>
    </location>
</feature>
<keyword evidence="7" id="KW-0862">Zinc</keyword>
<sequence length="350" mass="37339">MGDFEQRKGVQTADPVVKVQLFVSGFSKFFGVEENPTELIVGRLREENVNAVGGGFLPEGATLEALDVLEVSAAACDEAVKGWARRPMASASSGSGKQQPPVVCERVHVHLGLCTSEEFRLEQRAANEASFRCPDERGRQPKEEPIDPGAAAGGLAGALHTTLPVAQLAQELGARGGWRGRLRTSEDAGRFVCNYLYYRSLAQAAATKPAPPASSSAALFLHVPHLEHAPLDDQVAFVKDLLAAVAAHALDAGARRARAAAGLAPPCPEGHRMDYRVPYATEGFACDQCRAAVGGGRMGHHCPTCEFDVCQRCYAQMEERFALARAAKGETAPDLDLVERQEVCGGCSLM</sequence>
<evidence type="ECO:0000256" key="8">
    <source>
        <dbReference type="SAM" id="MobiDB-lite"/>
    </source>
</evidence>
<keyword evidence="2" id="KW-0645">Protease</keyword>
<dbReference type="GO" id="GO:0008270">
    <property type="term" value="F:zinc ion binding"/>
    <property type="evidence" value="ECO:0007669"/>
    <property type="project" value="UniProtKB-KW"/>
</dbReference>
<organism evidence="10">
    <name type="scientific">Heterosigma akashiwo</name>
    <name type="common">Chromophytic alga</name>
    <name type="synonym">Heterosigma carterae</name>
    <dbReference type="NCBI Taxonomy" id="2829"/>
    <lineage>
        <taxon>Eukaryota</taxon>
        <taxon>Sar</taxon>
        <taxon>Stramenopiles</taxon>
        <taxon>Ochrophyta</taxon>
        <taxon>Raphidophyceae</taxon>
        <taxon>Chattonellales</taxon>
        <taxon>Chattonellaceae</taxon>
        <taxon>Heterosigma</taxon>
    </lineage>
</organism>
<evidence type="ECO:0000256" key="5">
    <source>
        <dbReference type="ARBA" id="ARBA00022801"/>
    </source>
</evidence>